<feature type="region of interest" description="Disordered" evidence="1">
    <location>
        <begin position="1"/>
        <end position="73"/>
    </location>
</feature>
<sequence>MHRHVRQHSEHSSSSAASSATNNNSAASTFPTTLTPVPTSTTASAVVGGGVGAQATSTPATPRKTKIKRALRSTAARVPSDGIKQLKSYSSGLGLGKGLGKATGISLGPPVVVLRVQVLGCDGLLGKDRGGMSTDPFVVISLLTQRFHMPVQKSTTNPTYAPATSTFDFPLYLSHVERLGMGSVKADGTHGVGTIRSYHSPTGAAGATAQLQYGDDGGLSSDTGDDQPTAVPLFPSAAHVDADAVGEDTQRASAGFVQPSPTLSPTATSRFNPRKLPKENCYLQIKLLRGAA</sequence>
<feature type="domain" description="C2" evidence="2">
    <location>
        <begin position="113"/>
        <end position="171"/>
    </location>
</feature>
<comment type="caution">
    <text evidence="3">The sequence shown here is derived from an EMBL/GenBank/DDBJ whole genome shotgun (WGS) entry which is preliminary data.</text>
</comment>
<gene>
    <name evidence="3" type="ORF">CVT25_013162</name>
</gene>
<reference evidence="3 4" key="1">
    <citation type="journal article" date="2018" name="Evol. Lett.">
        <title>Horizontal gene cluster transfer increased hallucinogenic mushroom diversity.</title>
        <authorList>
            <person name="Reynolds H.T."/>
            <person name="Vijayakumar V."/>
            <person name="Gluck-Thaler E."/>
            <person name="Korotkin H.B."/>
            <person name="Matheny P.B."/>
            <person name="Slot J.C."/>
        </authorList>
    </citation>
    <scope>NUCLEOTIDE SEQUENCE [LARGE SCALE GENOMIC DNA]</scope>
    <source>
        <strain evidence="3 4">2631</strain>
    </source>
</reference>
<evidence type="ECO:0000259" key="2">
    <source>
        <dbReference type="Pfam" id="PF00168"/>
    </source>
</evidence>
<protein>
    <recommendedName>
        <fullName evidence="2">C2 domain-containing protein</fullName>
    </recommendedName>
</protein>
<dbReference type="Proteomes" id="UP000283269">
    <property type="component" value="Unassembled WGS sequence"/>
</dbReference>
<dbReference type="AlphaFoldDB" id="A0A409XCJ2"/>
<name>A0A409XCJ2_PSICY</name>
<dbReference type="STRING" id="93625.A0A409XCJ2"/>
<accession>A0A409XCJ2</accession>
<dbReference type="Pfam" id="PF00168">
    <property type="entry name" value="C2"/>
    <property type="match status" value="1"/>
</dbReference>
<dbReference type="InterPro" id="IPR000008">
    <property type="entry name" value="C2_dom"/>
</dbReference>
<dbReference type="InParanoid" id="A0A409XCJ2"/>
<dbReference type="SUPFAM" id="SSF49562">
    <property type="entry name" value="C2 domain (Calcium/lipid-binding domain, CaLB)"/>
    <property type="match status" value="1"/>
</dbReference>
<proteinExistence type="predicted"/>
<evidence type="ECO:0000313" key="4">
    <source>
        <dbReference type="Proteomes" id="UP000283269"/>
    </source>
</evidence>
<feature type="compositionally biased region" description="Low complexity" evidence="1">
    <location>
        <begin position="12"/>
        <end position="46"/>
    </location>
</feature>
<feature type="region of interest" description="Disordered" evidence="1">
    <location>
        <begin position="255"/>
        <end position="274"/>
    </location>
</feature>
<evidence type="ECO:0000256" key="1">
    <source>
        <dbReference type="SAM" id="MobiDB-lite"/>
    </source>
</evidence>
<dbReference type="OrthoDB" id="67700at2759"/>
<dbReference type="EMBL" id="NHYD01002068">
    <property type="protein sequence ID" value="PPQ88493.1"/>
    <property type="molecule type" value="Genomic_DNA"/>
</dbReference>
<dbReference type="CDD" id="cd00030">
    <property type="entry name" value="C2"/>
    <property type="match status" value="1"/>
</dbReference>
<organism evidence="3 4">
    <name type="scientific">Psilocybe cyanescens</name>
    <dbReference type="NCBI Taxonomy" id="93625"/>
    <lineage>
        <taxon>Eukaryota</taxon>
        <taxon>Fungi</taxon>
        <taxon>Dikarya</taxon>
        <taxon>Basidiomycota</taxon>
        <taxon>Agaricomycotina</taxon>
        <taxon>Agaricomycetes</taxon>
        <taxon>Agaricomycetidae</taxon>
        <taxon>Agaricales</taxon>
        <taxon>Agaricineae</taxon>
        <taxon>Strophariaceae</taxon>
        <taxon>Psilocybe</taxon>
    </lineage>
</organism>
<dbReference type="InterPro" id="IPR035892">
    <property type="entry name" value="C2_domain_sf"/>
</dbReference>
<evidence type="ECO:0000313" key="3">
    <source>
        <dbReference type="EMBL" id="PPQ88493.1"/>
    </source>
</evidence>
<keyword evidence="4" id="KW-1185">Reference proteome</keyword>
<feature type="compositionally biased region" description="Polar residues" evidence="1">
    <location>
        <begin position="259"/>
        <end position="271"/>
    </location>
</feature>
<dbReference type="Gene3D" id="2.60.40.150">
    <property type="entry name" value="C2 domain"/>
    <property type="match status" value="1"/>
</dbReference>